<dbReference type="EMBL" id="BMDH01000002">
    <property type="protein sequence ID" value="GGI14325.1"/>
    <property type="molecule type" value="Genomic_DNA"/>
</dbReference>
<feature type="transmembrane region" description="Helical" evidence="1">
    <location>
        <begin position="104"/>
        <end position="125"/>
    </location>
</feature>
<evidence type="ECO:0000313" key="3">
    <source>
        <dbReference type="EMBL" id="GGI14325.1"/>
    </source>
</evidence>
<keyword evidence="1" id="KW-1133">Transmembrane helix</keyword>
<accession>A0A8J3AK74</accession>
<proteinExistence type="predicted"/>
<dbReference type="InterPro" id="IPR018758">
    <property type="entry name" value="FtrD-like"/>
</dbReference>
<feature type="transmembrane region" description="Helical" evidence="1">
    <location>
        <begin position="148"/>
        <end position="171"/>
    </location>
</feature>
<dbReference type="RefSeq" id="WP_188355195.1">
    <property type="nucleotide sequence ID" value="NZ_BMDH01000002.1"/>
</dbReference>
<reference evidence="3" key="2">
    <citation type="submission" date="2020-09" db="EMBL/GenBank/DDBJ databases">
        <authorList>
            <person name="Sun Q."/>
            <person name="Sedlacek I."/>
        </authorList>
    </citation>
    <scope>NUCLEOTIDE SEQUENCE</scope>
    <source>
        <strain evidence="3">CCM 8606</strain>
    </source>
</reference>
<feature type="domain" description="Membrane iron-sulfur containing protein FtrD-like" evidence="2">
    <location>
        <begin position="323"/>
        <end position="423"/>
    </location>
</feature>
<evidence type="ECO:0000256" key="1">
    <source>
        <dbReference type="SAM" id="Phobius"/>
    </source>
</evidence>
<feature type="transmembrane region" description="Helical" evidence="1">
    <location>
        <begin position="183"/>
        <end position="209"/>
    </location>
</feature>
<keyword evidence="1" id="KW-0812">Transmembrane</keyword>
<organism evidence="3 4">
    <name type="scientific">Galliscardovia ingluviei</name>
    <dbReference type="NCBI Taxonomy" id="1769422"/>
    <lineage>
        <taxon>Bacteria</taxon>
        <taxon>Bacillati</taxon>
        <taxon>Actinomycetota</taxon>
        <taxon>Actinomycetes</taxon>
        <taxon>Bifidobacteriales</taxon>
        <taxon>Bifidobacteriaceae</taxon>
        <taxon>Galliscardovia</taxon>
    </lineage>
</organism>
<feature type="transmembrane region" description="Helical" evidence="1">
    <location>
        <begin position="229"/>
        <end position="251"/>
    </location>
</feature>
<evidence type="ECO:0000313" key="4">
    <source>
        <dbReference type="Proteomes" id="UP000619536"/>
    </source>
</evidence>
<dbReference type="Pfam" id="PF10080">
    <property type="entry name" value="FtrD-like"/>
    <property type="match status" value="1"/>
</dbReference>
<feature type="transmembrane region" description="Helical" evidence="1">
    <location>
        <begin position="70"/>
        <end position="92"/>
    </location>
</feature>
<evidence type="ECO:0000259" key="2">
    <source>
        <dbReference type="Pfam" id="PF10080"/>
    </source>
</evidence>
<sequence length="424" mass="45703">MLEQYVHALAGTLAPSLLVVGCSVLLTVGEGKNRPRSKYWRLYGLGIGVLAAIVFALLRTTAVLDRRSTLNLPLLVLCILTDVLMLVVVARAWRTTTDWQQHPVQLHIANAIAALNIAAATLYALPDVILQLTRVVEPGDSPFTSEMLIRSLGFVLGIATAVLAAVTVYTLRTVQIRRWFTIAAWCVVAINVVLHFTELIVLLMNMLILRLHGAPFRALISVHNATIPLTLAQLAVFVLPILASLVLGFKAKAPSQANQAQVRQTSALRRHAISSALWVCVALIAVSIALTVGVSQTRKVPTLSEPEEYSLQADTATITFEQVADGHLHRFAYKAKDGTAMRFIVIKKNGGAYGVALDACETCGDAGYYEKGGKIICKRCDVAINLATIGFKGGCNPIPVPYTASGGHITIHTADLDALSSHFK</sequence>
<dbReference type="Proteomes" id="UP000619536">
    <property type="component" value="Unassembled WGS sequence"/>
</dbReference>
<protein>
    <submittedName>
        <fullName evidence="3">Membrane protein</fullName>
    </submittedName>
</protein>
<feature type="transmembrane region" description="Helical" evidence="1">
    <location>
        <begin position="40"/>
        <end position="58"/>
    </location>
</feature>
<name>A0A8J3AK74_9BIFI</name>
<dbReference type="AlphaFoldDB" id="A0A8J3AK74"/>
<comment type="caution">
    <text evidence="3">The sequence shown here is derived from an EMBL/GenBank/DDBJ whole genome shotgun (WGS) entry which is preliminary data.</text>
</comment>
<reference evidence="3" key="1">
    <citation type="journal article" date="2014" name="Int. J. Syst. Evol. Microbiol.">
        <title>Complete genome sequence of Corynebacterium casei LMG S-19264T (=DSM 44701T), isolated from a smear-ripened cheese.</title>
        <authorList>
            <consortium name="US DOE Joint Genome Institute (JGI-PGF)"/>
            <person name="Walter F."/>
            <person name="Albersmeier A."/>
            <person name="Kalinowski J."/>
            <person name="Ruckert C."/>
        </authorList>
    </citation>
    <scope>NUCLEOTIDE SEQUENCE</scope>
    <source>
        <strain evidence="3">CCM 8606</strain>
    </source>
</reference>
<feature type="transmembrane region" description="Helical" evidence="1">
    <location>
        <begin position="272"/>
        <end position="294"/>
    </location>
</feature>
<gene>
    <name evidence="3" type="ORF">GCM10007377_10370</name>
</gene>
<keyword evidence="4" id="KW-1185">Reference proteome</keyword>
<keyword evidence="1" id="KW-0472">Membrane</keyword>
<feature type="transmembrane region" description="Helical" evidence="1">
    <location>
        <begin position="6"/>
        <end position="28"/>
    </location>
</feature>